<keyword evidence="1" id="KW-0812">Transmembrane</keyword>
<reference evidence="2 3" key="1">
    <citation type="journal article" date="2023" name="Nucleic Acids Res.">
        <title>The hologenome of Daphnia magna reveals possible DNA methylation and microbiome-mediated evolution of the host genome.</title>
        <authorList>
            <person name="Chaturvedi A."/>
            <person name="Li X."/>
            <person name="Dhandapani V."/>
            <person name="Marshall H."/>
            <person name="Kissane S."/>
            <person name="Cuenca-Cambronero M."/>
            <person name="Asole G."/>
            <person name="Calvet F."/>
            <person name="Ruiz-Romero M."/>
            <person name="Marangio P."/>
            <person name="Guigo R."/>
            <person name="Rago D."/>
            <person name="Mirbahai L."/>
            <person name="Eastwood N."/>
            <person name="Colbourne J.K."/>
            <person name="Zhou J."/>
            <person name="Mallon E."/>
            <person name="Orsini L."/>
        </authorList>
    </citation>
    <scope>NUCLEOTIDE SEQUENCE [LARGE SCALE GENOMIC DNA]</scope>
    <source>
        <strain evidence="2">LRV0_1</strain>
    </source>
</reference>
<feature type="transmembrane region" description="Helical" evidence="1">
    <location>
        <begin position="66"/>
        <end position="84"/>
    </location>
</feature>
<keyword evidence="1" id="KW-0472">Membrane</keyword>
<accession>A0ABQ9ZYK2</accession>
<protein>
    <submittedName>
        <fullName evidence="2">Uncharacterized protein</fullName>
    </submittedName>
</protein>
<sequence>MPAAVLNVCQAQPSSSSTLIESIEKKRVSLKLDSQFAIELERGWKENWILKTCTSIKTLIFLIRHCIYFFLYFLPLFAICKGFLRLDKNFGVPNATRCVFVGLLGVNLLPAAEGKLCNRDSLYMLKSETCVEGATILESEESEERLDKMDIRLDSSPGH</sequence>
<evidence type="ECO:0000313" key="2">
    <source>
        <dbReference type="EMBL" id="KAK4017987.1"/>
    </source>
</evidence>
<keyword evidence="1" id="KW-1133">Transmembrane helix</keyword>
<keyword evidence="3" id="KW-1185">Reference proteome</keyword>
<proteinExistence type="predicted"/>
<gene>
    <name evidence="2" type="ORF">OUZ56_000059</name>
</gene>
<name>A0ABQ9ZYK2_9CRUS</name>
<dbReference type="Proteomes" id="UP001234178">
    <property type="component" value="Unassembled WGS sequence"/>
</dbReference>
<organism evidence="2 3">
    <name type="scientific">Daphnia magna</name>
    <dbReference type="NCBI Taxonomy" id="35525"/>
    <lineage>
        <taxon>Eukaryota</taxon>
        <taxon>Metazoa</taxon>
        <taxon>Ecdysozoa</taxon>
        <taxon>Arthropoda</taxon>
        <taxon>Crustacea</taxon>
        <taxon>Branchiopoda</taxon>
        <taxon>Diplostraca</taxon>
        <taxon>Cladocera</taxon>
        <taxon>Anomopoda</taxon>
        <taxon>Daphniidae</taxon>
        <taxon>Daphnia</taxon>
    </lineage>
</organism>
<evidence type="ECO:0000256" key="1">
    <source>
        <dbReference type="SAM" id="Phobius"/>
    </source>
</evidence>
<dbReference type="EMBL" id="JAOYFB010000036">
    <property type="protein sequence ID" value="KAK4017987.1"/>
    <property type="molecule type" value="Genomic_DNA"/>
</dbReference>
<evidence type="ECO:0000313" key="3">
    <source>
        <dbReference type="Proteomes" id="UP001234178"/>
    </source>
</evidence>
<comment type="caution">
    <text evidence="2">The sequence shown here is derived from an EMBL/GenBank/DDBJ whole genome shotgun (WGS) entry which is preliminary data.</text>
</comment>